<dbReference type="InParanoid" id="A0A167LK01"/>
<dbReference type="VEuPathDB" id="FungiDB:PHYBLDRAFT_69539"/>
<dbReference type="GeneID" id="29003018"/>
<organism evidence="2 3">
    <name type="scientific">Phycomyces blakesleeanus (strain ATCC 8743b / DSM 1359 / FGSC 10004 / NBRC 33097 / NRRL 1555)</name>
    <dbReference type="NCBI Taxonomy" id="763407"/>
    <lineage>
        <taxon>Eukaryota</taxon>
        <taxon>Fungi</taxon>
        <taxon>Fungi incertae sedis</taxon>
        <taxon>Mucoromycota</taxon>
        <taxon>Mucoromycotina</taxon>
        <taxon>Mucoromycetes</taxon>
        <taxon>Mucorales</taxon>
        <taxon>Phycomycetaceae</taxon>
        <taxon>Phycomyces</taxon>
    </lineage>
</organism>
<dbReference type="RefSeq" id="XP_018288664.1">
    <property type="nucleotide sequence ID" value="XM_018442112.1"/>
</dbReference>
<dbReference type="OrthoDB" id="2270683at2759"/>
<proteinExistence type="predicted"/>
<reference evidence="3" key="1">
    <citation type="submission" date="2015-06" db="EMBL/GenBank/DDBJ databases">
        <title>Expansion of signal transduction pathways in fungi by whole-genome duplication.</title>
        <authorList>
            <consortium name="DOE Joint Genome Institute"/>
            <person name="Corrochano L.M."/>
            <person name="Kuo A."/>
            <person name="Marcet-Houben M."/>
            <person name="Polaino S."/>
            <person name="Salamov A."/>
            <person name="Villalobos J.M."/>
            <person name="Alvarez M.I."/>
            <person name="Avalos J."/>
            <person name="Benito E.P."/>
            <person name="Benoit I."/>
            <person name="Burger G."/>
            <person name="Camino L.P."/>
            <person name="Canovas D."/>
            <person name="Cerda-Olmedo E."/>
            <person name="Cheng J.-F."/>
            <person name="Dominguez A."/>
            <person name="Elias M."/>
            <person name="Eslava A.P."/>
            <person name="Glaser F."/>
            <person name="Grimwood J."/>
            <person name="Gutierrez G."/>
            <person name="Heitman J."/>
            <person name="Henrissat B."/>
            <person name="Iturriaga E.A."/>
            <person name="Lang B.F."/>
            <person name="Lavin J.L."/>
            <person name="Lee S."/>
            <person name="Li W."/>
            <person name="Lindquist E."/>
            <person name="Lopez-Garcia S."/>
            <person name="Luque E.M."/>
            <person name="Marcos A.T."/>
            <person name="Martin J."/>
            <person name="McCluskey K."/>
            <person name="Medina H.R."/>
            <person name="Miralles-Duran A."/>
            <person name="Miyazaki A."/>
            <person name="Munoz-Torres E."/>
            <person name="Oguiza J.A."/>
            <person name="Ohm R."/>
            <person name="Olmedo M."/>
            <person name="Orejas M."/>
            <person name="Ortiz-Castellanos L."/>
            <person name="Pisabarro A.G."/>
            <person name="Rodriguez-Romero J."/>
            <person name="Ruiz-Herrera J."/>
            <person name="Ruiz-Vazquez R."/>
            <person name="Sanz C."/>
            <person name="Schackwitz W."/>
            <person name="Schmutz J."/>
            <person name="Shahriari M."/>
            <person name="Shelest E."/>
            <person name="Silva-Franco F."/>
            <person name="Soanes D."/>
            <person name="Syed K."/>
            <person name="Tagua V.G."/>
            <person name="Talbot N.J."/>
            <person name="Thon M."/>
            <person name="De vries R.P."/>
            <person name="Wiebenga A."/>
            <person name="Yadav J.S."/>
            <person name="Braun E.L."/>
            <person name="Baker S."/>
            <person name="Garre V."/>
            <person name="Horwitz B."/>
            <person name="Torres-Martinez S."/>
            <person name="Idnurm A."/>
            <person name="Herrera-Estrella A."/>
            <person name="Gabaldon T."/>
            <person name="Grigoriev I.V."/>
        </authorList>
    </citation>
    <scope>NUCLEOTIDE SEQUENCE [LARGE SCALE GENOMIC DNA]</scope>
    <source>
        <strain evidence="3">NRRL 1555(-)</strain>
    </source>
</reference>
<dbReference type="AlphaFoldDB" id="A0A167LK01"/>
<evidence type="ECO:0000313" key="2">
    <source>
        <dbReference type="EMBL" id="OAD70624.1"/>
    </source>
</evidence>
<dbReference type="Proteomes" id="UP000077315">
    <property type="component" value="Unassembled WGS sequence"/>
</dbReference>
<dbReference type="EMBL" id="KV440988">
    <property type="protein sequence ID" value="OAD70624.1"/>
    <property type="molecule type" value="Genomic_DNA"/>
</dbReference>
<feature type="compositionally biased region" description="Basic and acidic residues" evidence="1">
    <location>
        <begin position="335"/>
        <end position="344"/>
    </location>
</feature>
<protein>
    <submittedName>
        <fullName evidence="2">Uncharacterized protein</fullName>
    </submittedName>
</protein>
<gene>
    <name evidence="2" type="ORF">PHYBLDRAFT_69539</name>
</gene>
<sequence>MITIPMVESQSENKKIYPGNVKDVLSRLLTSLNDASKNQLVIEEQLPIFEPVFVDLTKLMVNPNTLSIKNYSLIGENALKSATSIYLVKKHSWATHADLEKIFLLIFTNSRLQTSIGNKFKLDEFCDNNDDQEQQLQLQTDPVVMINRFAGVLYCHHGLSALERWVKPLLDLFCPVLLKQLPRVMYNRLFGLVNEETENMAAQPAQIQFTTYVQRAKGEIVINNEQNSLFGRSLGWNAEVLYKLSPTSDWHTHSRHAINKRKARDLAMRDILAFYKSNPGLLHTHRLSSVNSDQANPDVLNIPPCDYAEEIIEASIPESLIPPISRQDDQQAGETHARKEREGDEQNCQMFSETDLDEEEFFIDLTGDNPVADKRKKPLLDCDDFENTTDSSNGTNQNVSLQRPSLIEILKSLRPPPIYDPVDLKVIKQTIYQKPKLEILLKQKSQERHPKDQIYQIKHYFEHVQINMSYDKSGPLHRIVFDAICEFKFQDLTIVTNGRGTRKSEAEIQAYHDLLVLLRE</sequence>
<accession>A0A167LK01</accession>
<name>A0A167LK01_PHYB8</name>
<evidence type="ECO:0000313" key="3">
    <source>
        <dbReference type="Proteomes" id="UP000077315"/>
    </source>
</evidence>
<evidence type="ECO:0000256" key="1">
    <source>
        <dbReference type="SAM" id="MobiDB-lite"/>
    </source>
</evidence>
<feature type="region of interest" description="Disordered" evidence="1">
    <location>
        <begin position="323"/>
        <end position="347"/>
    </location>
</feature>
<keyword evidence="3" id="KW-1185">Reference proteome</keyword>